<name>A0A6C2YJ81_9BACT</name>
<dbReference type="Gene3D" id="1.10.357.10">
    <property type="entry name" value="Tetracycline Repressor, domain 2"/>
    <property type="match status" value="1"/>
</dbReference>
<dbReference type="InterPro" id="IPR036271">
    <property type="entry name" value="Tet_transcr_reg_TetR-rel_C_sf"/>
</dbReference>
<dbReference type="InParanoid" id="A0A6C2YJ81"/>
<sequence length="202" mass="22445">MPRVAPRQTIARRPRRSLADLRTHLNQIALEVFAQTPWQSCCYADLAQRAGVTLRTAKRAYARLEDCLIAVADQFHQQAFAQPSSTSQPSLGDEEDQLTAILDGFLETVDEQPQLARTVARILAGIDGPIARTLIQPMRIAQRQQLQRLIATGQRRGIFQRTPAADLIADEWLSALYGHALLGVSSSVLKQLLLRGLLKRDA</sequence>
<protein>
    <submittedName>
        <fullName evidence="1">Family transcriptional regulator</fullName>
    </submittedName>
</protein>
<dbReference type="SUPFAM" id="SSF48498">
    <property type="entry name" value="Tetracyclin repressor-like, C-terminal domain"/>
    <property type="match status" value="1"/>
</dbReference>
<dbReference type="Proteomes" id="UP000464378">
    <property type="component" value="Chromosome"/>
</dbReference>
<dbReference type="KEGG" id="tim:GMBLW1_25040"/>
<evidence type="ECO:0000313" key="2">
    <source>
        <dbReference type="Proteomes" id="UP000464378"/>
    </source>
</evidence>
<dbReference type="AlphaFoldDB" id="A0A6C2YJ81"/>
<organism evidence="1">
    <name type="scientific">Tuwongella immobilis</name>
    <dbReference type="NCBI Taxonomy" id="692036"/>
    <lineage>
        <taxon>Bacteria</taxon>
        <taxon>Pseudomonadati</taxon>
        <taxon>Planctomycetota</taxon>
        <taxon>Planctomycetia</taxon>
        <taxon>Gemmatales</taxon>
        <taxon>Gemmataceae</taxon>
        <taxon>Tuwongella</taxon>
    </lineage>
</organism>
<gene>
    <name evidence="1" type="ORF">GMBLW1_25040</name>
</gene>
<dbReference type="RefSeq" id="WP_162656660.1">
    <property type="nucleotide sequence ID" value="NZ_LR593887.1"/>
</dbReference>
<dbReference type="InterPro" id="IPR009057">
    <property type="entry name" value="Homeodomain-like_sf"/>
</dbReference>
<evidence type="ECO:0000313" key="1">
    <source>
        <dbReference type="EMBL" id="VIP01456.1"/>
    </source>
</evidence>
<keyword evidence="2" id="KW-1185">Reference proteome</keyword>
<accession>A0A6C2YJ81</accession>
<dbReference type="EMBL" id="LR586016">
    <property type="protein sequence ID" value="VIP01456.1"/>
    <property type="molecule type" value="Genomic_DNA"/>
</dbReference>
<dbReference type="SUPFAM" id="SSF46689">
    <property type="entry name" value="Homeodomain-like"/>
    <property type="match status" value="1"/>
</dbReference>
<dbReference type="EMBL" id="LR593887">
    <property type="protein sequence ID" value="VTR98460.1"/>
    <property type="molecule type" value="Genomic_DNA"/>
</dbReference>
<reference evidence="1" key="1">
    <citation type="submission" date="2019-04" db="EMBL/GenBank/DDBJ databases">
        <authorList>
            <consortium name="Science for Life Laboratories"/>
        </authorList>
    </citation>
    <scope>NUCLEOTIDE SEQUENCE</scope>
    <source>
        <strain evidence="1">MBLW1</strain>
    </source>
</reference>
<proteinExistence type="predicted"/>